<proteinExistence type="predicted"/>
<dbReference type="SUPFAM" id="SSF56935">
    <property type="entry name" value="Porins"/>
    <property type="match status" value="1"/>
</dbReference>
<dbReference type="Gene3D" id="2.40.160.10">
    <property type="entry name" value="Porin"/>
    <property type="match status" value="1"/>
</dbReference>
<dbReference type="InterPro" id="IPR033900">
    <property type="entry name" value="Gram_neg_porin_domain"/>
</dbReference>
<evidence type="ECO:0000256" key="1">
    <source>
        <dbReference type="ARBA" id="ARBA00004571"/>
    </source>
</evidence>
<dbReference type="EMBL" id="PYMA01000003">
    <property type="protein sequence ID" value="PSW20572.1"/>
    <property type="molecule type" value="Genomic_DNA"/>
</dbReference>
<dbReference type="InterPro" id="IPR001702">
    <property type="entry name" value="Porin_Gram-ve"/>
</dbReference>
<organism evidence="5 6">
    <name type="scientific">Photobacterium sanctipauli</name>
    <dbReference type="NCBI Taxonomy" id="1342794"/>
    <lineage>
        <taxon>Bacteria</taxon>
        <taxon>Pseudomonadati</taxon>
        <taxon>Pseudomonadota</taxon>
        <taxon>Gammaproteobacteria</taxon>
        <taxon>Vibrionales</taxon>
        <taxon>Vibrionaceae</taxon>
        <taxon>Photobacterium</taxon>
    </lineage>
</organism>
<comment type="subcellular location">
    <subcellularLocation>
        <location evidence="1">Cell outer membrane</location>
        <topology evidence="1">Multi-pass membrane protein</topology>
    </subcellularLocation>
</comment>
<gene>
    <name evidence="5" type="ORF">C9I98_06885</name>
</gene>
<evidence type="ECO:0000313" key="6">
    <source>
        <dbReference type="Proteomes" id="UP000241771"/>
    </source>
</evidence>
<dbReference type="GO" id="GO:0015288">
    <property type="term" value="F:porin activity"/>
    <property type="evidence" value="ECO:0007669"/>
    <property type="project" value="InterPro"/>
</dbReference>
<accession>A0A2T3NWH6</accession>
<feature type="chain" id="PRO_5015736636" evidence="4">
    <location>
        <begin position="21"/>
        <end position="355"/>
    </location>
</feature>
<evidence type="ECO:0000313" key="5">
    <source>
        <dbReference type="EMBL" id="PSW20572.1"/>
    </source>
</evidence>
<dbReference type="CDD" id="cd00342">
    <property type="entry name" value="gram_neg_porins"/>
    <property type="match status" value="1"/>
</dbReference>
<dbReference type="RefSeq" id="WP_036822190.1">
    <property type="nucleotide sequence ID" value="NZ_JGVO01000384.1"/>
</dbReference>
<dbReference type="InterPro" id="IPR050298">
    <property type="entry name" value="Gram-neg_bact_OMP"/>
</dbReference>
<dbReference type="Proteomes" id="UP000241771">
    <property type="component" value="Unassembled WGS sequence"/>
</dbReference>
<dbReference type="PANTHER" id="PTHR34501">
    <property type="entry name" value="PROTEIN YDDL-RELATED"/>
    <property type="match status" value="1"/>
</dbReference>
<dbReference type="OrthoDB" id="784582at2"/>
<keyword evidence="2 4" id="KW-0732">Signal</keyword>
<dbReference type="GO" id="GO:0009279">
    <property type="term" value="C:cell outer membrane"/>
    <property type="evidence" value="ECO:0007669"/>
    <property type="project" value="UniProtKB-SubCell"/>
</dbReference>
<sequence>MKRHILAAAVTTAFVSNAHALTVFEDENNTFNVGGRIGIVANVTQDGTHLRGDSSRINFVYGHDFQNGWSSSATAEWGFRELNNYNDDGAADDVLFNRLGNIQLSHNKYGSFTVGKQWSAYYDIAGWTDMYNLGGAAALGIYDDGDISGTGRADDAFIWRNSFNNLNISAQYQFERTSGAVDDPLQSRRSSGAFEREYGYQLSLSYDLPMGLSIGGSFGETAYETEDDVAFMLGALKYQNEKVYLAAAYGQFENMTNAASGGFDQESEGIEIYARYSADQLMEGLSFNAGYNNLDVTKDSEGNDTDAQRVNYMIGTAYTVGPMLFAAEYTIFDNKDGIGGGDDSDQFEINARYYF</sequence>
<keyword evidence="3" id="KW-0472">Membrane</keyword>
<dbReference type="PANTHER" id="PTHR34501:SF2">
    <property type="entry name" value="OUTER MEMBRANE PORIN F-RELATED"/>
    <property type="match status" value="1"/>
</dbReference>
<feature type="signal peptide" evidence="4">
    <location>
        <begin position="1"/>
        <end position="20"/>
    </location>
</feature>
<dbReference type="Pfam" id="PF00267">
    <property type="entry name" value="Porin_1"/>
    <property type="match status" value="1"/>
</dbReference>
<evidence type="ECO:0000256" key="4">
    <source>
        <dbReference type="SAM" id="SignalP"/>
    </source>
</evidence>
<name>A0A2T3NWH6_9GAMM</name>
<evidence type="ECO:0000256" key="3">
    <source>
        <dbReference type="ARBA" id="ARBA00023136"/>
    </source>
</evidence>
<evidence type="ECO:0000256" key="2">
    <source>
        <dbReference type="ARBA" id="ARBA00022729"/>
    </source>
</evidence>
<dbReference type="AlphaFoldDB" id="A0A2T3NWH6"/>
<keyword evidence="6" id="KW-1185">Reference proteome</keyword>
<dbReference type="InterPro" id="IPR023614">
    <property type="entry name" value="Porin_dom_sf"/>
</dbReference>
<comment type="caution">
    <text evidence="5">The sequence shown here is derived from an EMBL/GenBank/DDBJ whole genome shotgun (WGS) entry which is preliminary data.</text>
</comment>
<protein>
    <submittedName>
        <fullName evidence="5">Porin</fullName>
    </submittedName>
</protein>
<reference evidence="5 6" key="1">
    <citation type="submission" date="2018-01" db="EMBL/GenBank/DDBJ databases">
        <title>Whole genome sequencing of Histamine producing bacteria.</title>
        <authorList>
            <person name="Butler K."/>
        </authorList>
    </citation>
    <scope>NUCLEOTIDE SEQUENCE [LARGE SCALE GENOMIC DNA]</scope>
    <source>
        <strain evidence="5 6">DSM 100436</strain>
    </source>
</reference>